<dbReference type="PANTHER" id="PTHR19444:SF13">
    <property type="entry name" value="PROTEIN UNC-93 HOMOLOG A"/>
    <property type="match status" value="1"/>
</dbReference>
<gene>
    <name evidence="7" type="ORF">GSBLH_T00004958001</name>
</gene>
<dbReference type="InterPro" id="IPR010291">
    <property type="entry name" value="Ion_channel_UNC-93"/>
</dbReference>
<dbReference type="OrthoDB" id="65530at2759"/>
<dbReference type="Gene3D" id="1.20.1250.20">
    <property type="entry name" value="MFS general substrate transporter like domains"/>
    <property type="match status" value="1"/>
</dbReference>
<evidence type="ECO:0000256" key="4">
    <source>
        <dbReference type="ARBA" id="ARBA00022989"/>
    </source>
</evidence>
<dbReference type="GO" id="GO:0016020">
    <property type="term" value="C:membrane"/>
    <property type="evidence" value="ECO:0007669"/>
    <property type="project" value="UniProtKB-SubCell"/>
</dbReference>
<dbReference type="Proteomes" id="UP000008312">
    <property type="component" value="Unassembled WGS sequence"/>
</dbReference>
<evidence type="ECO:0008006" key="9">
    <source>
        <dbReference type="Google" id="ProtNLM"/>
    </source>
</evidence>
<name>D8MBA6_BLAHO</name>
<dbReference type="RefSeq" id="XP_012899393.1">
    <property type="nucleotide sequence ID" value="XM_013043939.1"/>
</dbReference>
<feature type="transmembrane region" description="Helical" evidence="6">
    <location>
        <begin position="20"/>
        <end position="38"/>
    </location>
</feature>
<dbReference type="InterPro" id="IPR051951">
    <property type="entry name" value="UNC-93_regulatory"/>
</dbReference>
<feature type="transmembrane region" description="Helical" evidence="6">
    <location>
        <begin position="50"/>
        <end position="74"/>
    </location>
</feature>
<protein>
    <recommendedName>
        <fullName evidence="9">Major facilitator superfamily (MFS) profile domain-containing protein</fullName>
    </recommendedName>
</protein>
<dbReference type="PANTHER" id="PTHR19444">
    <property type="entry name" value="UNC-93 RELATED"/>
    <property type="match status" value="1"/>
</dbReference>
<evidence type="ECO:0000256" key="5">
    <source>
        <dbReference type="ARBA" id="ARBA00023136"/>
    </source>
</evidence>
<dbReference type="OMA" id="IYLEINC"/>
<feature type="transmembrane region" description="Helical" evidence="6">
    <location>
        <begin position="327"/>
        <end position="347"/>
    </location>
</feature>
<accession>D8MBA6</accession>
<dbReference type="Pfam" id="PF05978">
    <property type="entry name" value="UNC-93"/>
    <property type="match status" value="1"/>
</dbReference>
<feature type="transmembrane region" description="Helical" evidence="6">
    <location>
        <begin position="149"/>
        <end position="175"/>
    </location>
</feature>
<reference evidence="7" key="1">
    <citation type="submission" date="2010-02" db="EMBL/GenBank/DDBJ databases">
        <title>Sequencing and annotation of the Blastocystis hominis genome.</title>
        <authorList>
            <person name="Wincker P."/>
        </authorList>
    </citation>
    <scope>NUCLEOTIDE SEQUENCE</scope>
    <source>
        <strain evidence="7">Singapore isolate B</strain>
    </source>
</reference>
<feature type="transmembrane region" description="Helical" evidence="6">
    <location>
        <begin position="265"/>
        <end position="288"/>
    </location>
</feature>
<feature type="transmembrane region" description="Helical" evidence="6">
    <location>
        <begin position="181"/>
        <end position="201"/>
    </location>
</feature>
<sequence length="407" mass="44198">MEPLVENEEKHIDHEKQSHYKHILLMSACFFFLFFAFNTSQSMQTSLSGALGYINLGCLYGMFAGFSIVGPAVVGKIGPKTSMIIGSAAYALVVIANFWPIGIIQIPANLLVGMGAAILWNAQGVYLSRCSLWDSRHSSKSFADMTSEYNGLFFSIFQFTGCVGTLICGLIKAVFPNVDNKVLFTILSIAAVIAFFCFMLVPSVASYESQSSQNDSLNTVGLSATLSLLCTSSKVQLMMPLALFNGMSLAFIVGDVTNDISNQYFGLSIVLIATSVFYGTNAFFSLLFGKLAAGRLGRRGCCAVAFITQVIALGAIVFYRFHAKAGFLDYVVLLTAITLLAAGDSIWESQVWMEKECDVAACDFADVFWIGSRSECCDCEFEDVAELGKCGAVRDRCVFENGESSCY</sequence>
<comment type="similarity">
    <text evidence="2">Belongs to the unc-93 family.</text>
</comment>
<evidence type="ECO:0000256" key="2">
    <source>
        <dbReference type="ARBA" id="ARBA00009172"/>
    </source>
</evidence>
<feature type="transmembrane region" description="Helical" evidence="6">
    <location>
        <begin position="81"/>
        <end position="104"/>
    </location>
</feature>
<organism evidence="7">
    <name type="scientific">Blastocystis hominis</name>
    <dbReference type="NCBI Taxonomy" id="12968"/>
    <lineage>
        <taxon>Eukaryota</taxon>
        <taxon>Sar</taxon>
        <taxon>Stramenopiles</taxon>
        <taxon>Bigyra</taxon>
        <taxon>Opalozoa</taxon>
        <taxon>Opalinata</taxon>
        <taxon>Blastocystidae</taxon>
        <taxon>Blastocystis</taxon>
    </lineage>
</organism>
<feature type="transmembrane region" description="Helical" evidence="6">
    <location>
        <begin position="110"/>
        <end position="128"/>
    </location>
</feature>
<dbReference type="InParanoid" id="D8MBA6"/>
<evidence type="ECO:0000313" key="7">
    <source>
        <dbReference type="EMBL" id="CBK25345.2"/>
    </source>
</evidence>
<keyword evidence="8" id="KW-1185">Reference proteome</keyword>
<dbReference type="EMBL" id="FN668691">
    <property type="protein sequence ID" value="CBK25345.2"/>
    <property type="molecule type" value="Genomic_DNA"/>
</dbReference>
<evidence type="ECO:0000256" key="6">
    <source>
        <dbReference type="SAM" id="Phobius"/>
    </source>
</evidence>
<keyword evidence="5 6" id="KW-0472">Membrane</keyword>
<feature type="transmembrane region" description="Helical" evidence="6">
    <location>
        <begin position="235"/>
        <end position="253"/>
    </location>
</feature>
<dbReference type="SUPFAM" id="SSF103473">
    <property type="entry name" value="MFS general substrate transporter"/>
    <property type="match status" value="1"/>
</dbReference>
<comment type="subcellular location">
    <subcellularLocation>
        <location evidence="1">Membrane</location>
        <topology evidence="1">Multi-pass membrane protein</topology>
    </subcellularLocation>
</comment>
<dbReference type="GeneID" id="24921945"/>
<dbReference type="InterPro" id="IPR036259">
    <property type="entry name" value="MFS_trans_sf"/>
</dbReference>
<evidence type="ECO:0000256" key="3">
    <source>
        <dbReference type="ARBA" id="ARBA00022692"/>
    </source>
</evidence>
<evidence type="ECO:0000313" key="8">
    <source>
        <dbReference type="Proteomes" id="UP000008312"/>
    </source>
</evidence>
<keyword evidence="4 6" id="KW-1133">Transmembrane helix</keyword>
<proteinExistence type="inferred from homology"/>
<feature type="transmembrane region" description="Helical" evidence="6">
    <location>
        <begin position="300"/>
        <end position="321"/>
    </location>
</feature>
<evidence type="ECO:0000256" key="1">
    <source>
        <dbReference type="ARBA" id="ARBA00004141"/>
    </source>
</evidence>
<keyword evidence="3 6" id="KW-0812">Transmembrane</keyword>
<dbReference type="AlphaFoldDB" id="D8MBA6"/>